<comment type="caution">
    <text evidence="1">The sequence shown here is derived from an EMBL/GenBank/DDBJ whole genome shotgun (WGS) entry which is preliminary data.</text>
</comment>
<dbReference type="AlphaFoldDB" id="A0A395W8G6"/>
<name>A0A395W8G6_9FIRM</name>
<dbReference type="EMBL" id="QRYQ01000013">
    <property type="protein sequence ID" value="RGU91054.1"/>
    <property type="molecule type" value="Genomic_DNA"/>
</dbReference>
<sequence length="236" mass="27770">MEGVYAFAFAQNIKINRLKEMLYRDDLTQNEKLLFHGAKSEIVGDIDIHKGRYNNDFGQGFYTGESYEQAISFVSGFEHSSVYYFCFDDSNLKCKRYKVDQEWMMTIAYYRGALDEYKKHPKIKKLIEDTKDCDYIIAPIADNRMFQIINSFIDGEITDEQCKHCLAATNLGMQYIFKTQKSLSQIKPLERCYISVNEKEYYKNIRLEESRLGDNKVKLARKQYRGKGKYIDEILV</sequence>
<proteinExistence type="predicted"/>
<protein>
    <submittedName>
        <fullName evidence="1">DUF3990 domain-containing protein</fullName>
    </submittedName>
</protein>
<dbReference type="Pfam" id="PF13151">
    <property type="entry name" value="DUF3990"/>
    <property type="match status" value="1"/>
</dbReference>
<evidence type="ECO:0000313" key="1">
    <source>
        <dbReference type="EMBL" id="RGU91054.1"/>
    </source>
</evidence>
<dbReference type="Proteomes" id="UP000265489">
    <property type="component" value="Unassembled WGS sequence"/>
</dbReference>
<organism evidence="1 2">
    <name type="scientific">Holdemanella biformis</name>
    <dbReference type="NCBI Taxonomy" id="1735"/>
    <lineage>
        <taxon>Bacteria</taxon>
        <taxon>Bacillati</taxon>
        <taxon>Bacillota</taxon>
        <taxon>Erysipelotrichia</taxon>
        <taxon>Erysipelotrichales</taxon>
        <taxon>Erysipelotrichaceae</taxon>
        <taxon>Holdemanella</taxon>
    </lineage>
</organism>
<evidence type="ECO:0000313" key="2">
    <source>
        <dbReference type="Proteomes" id="UP000265489"/>
    </source>
</evidence>
<dbReference type="InterPro" id="IPR025051">
    <property type="entry name" value="DUF3990"/>
</dbReference>
<gene>
    <name evidence="1" type="ORF">DWW32_07500</name>
</gene>
<accession>A0A395W8G6</accession>
<reference evidence="1 2" key="1">
    <citation type="submission" date="2018-08" db="EMBL/GenBank/DDBJ databases">
        <title>A genome reference for cultivated species of the human gut microbiota.</title>
        <authorList>
            <person name="Zou Y."/>
            <person name="Xue W."/>
            <person name="Luo G."/>
        </authorList>
    </citation>
    <scope>NUCLEOTIDE SEQUENCE [LARGE SCALE GENOMIC DNA]</scope>
    <source>
        <strain evidence="1 2">AF15-20</strain>
    </source>
</reference>